<dbReference type="AlphaFoldDB" id="A0A078BAL4"/>
<dbReference type="InterPro" id="IPR051710">
    <property type="entry name" value="Phosphatase_SH3-domain"/>
</dbReference>
<organism evidence="1 2">
    <name type="scientific">Stylonychia lemnae</name>
    <name type="common">Ciliate</name>
    <dbReference type="NCBI Taxonomy" id="5949"/>
    <lineage>
        <taxon>Eukaryota</taxon>
        <taxon>Sar</taxon>
        <taxon>Alveolata</taxon>
        <taxon>Ciliophora</taxon>
        <taxon>Intramacronucleata</taxon>
        <taxon>Spirotrichea</taxon>
        <taxon>Stichotrichia</taxon>
        <taxon>Sporadotrichida</taxon>
        <taxon>Oxytrichidae</taxon>
        <taxon>Stylonychinae</taxon>
        <taxon>Stylonychia</taxon>
    </lineage>
</organism>
<evidence type="ECO:0000313" key="1">
    <source>
        <dbReference type="EMBL" id="CDW91389.1"/>
    </source>
</evidence>
<name>A0A078BAL4_STYLE</name>
<dbReference type="InterPro" id="IPR013078">
    <property type="entry name" value="His_Pase_superF_clade-1"/>
</dbReference>
<dbReference type="InterPro" id="IPR029033">
    <property type="entry name" value="His_PPase_superfam"/>
</dbReference>
<reference evidence="1 2" key="1">
    <citation type="submission" date="2014-06" db="EMBL/GenBank/DDBJ databases">
        <authorList>
            <person name="Swart Estienne"/>
        </authorList>
    </citation>
    <scope>NUCLEOTIDE SEQUENCE [LARGE SCALE GENOMIC DNA]</scope>
    <source>
        <strain evidence="1 2">130c</strain>
    </source>
</reference>
<dbReference type="SUPFAM" id="SSF53254">
    <property type="entry name" value="Phosphoglycerate mutase-like"/>
    <property type="match status" value="1"/>
</dbReference>
<dbReference type="Gene3D" id="3.40.50.1240">
    <property type="entry name" value="Phosphoglycerate mutase-like"/>
    <property type="match status" value="1"/>
</dbReference>
<dbReference type="EMBL" id="CCKQ01019373">
    <property type="protein sequence ID" value="CDW91389.1"/>
    <property type="molecule type" value="Genomic_DNA"/>
</dbReference>
<dbReference type="PANTHER" id="PTHR16469">
    <property type="entry name" value="UBIQUITIN-ASSOCIATED AND SH3 DOMAIN-CONTAINING BA-RELATED"/>
    <property type="match status" value="1"/>
</dbReference>
<dbReference type="CDD" id="cd07067">
    <property type="entry name" value="HP_PGM_like"/>
    <property type="match status" value="1"/>
</dbReference>
<dbReference type="OrthoDB" id="430091at2759"/>
<dbReference type="PANTHER" id="PTHR16469:SF27">
    <property type="entry name" value="UBIQUITIN-ASSOCIATED AND SH3 DOMAIN-CONTAINING BA-RELATED"/>
    <property type="match status" value="1"/>
</dbReference>
<sequence length="248" mass="29226">MQSYKSDLYDTIYILRHGQRADKVHEPGVTFENKDDPPMTEIGRKQCYASAKYIQNQILNRNQSQQGKLEVKVYSSPFLRCIQSSEEVCRMFNINQFKVDTRLSENQATFYYDKDPLPNLILHDPKQLKKFQNQSLELQWNSNWYEEGRSLINYPDSSRTLKARFVSILEEIIQDEFNQNAQENLDNPKTVIMVSHGCAIEQLCEHFGGRWQFEEEYCAILGFLRKKGEEDWVQIEAGKAYYSTYLEK</sequence>
<evidence type="ECO:0000313" key="2">
    <source>
        <dbReference type="Proteomes" id="UP000039865"/>
    </source>
</evidence>
<accession>A0A078BAL4</accession>
<dbReference type="Proteomes" id="UP000039865">
    <property type="component" value="Unassembled WGS sequence"/>
</dbReference>
<protein>
    <recommendedName>
        <fullName evidence="3">Phosphoglycerate mutase family protein</fullName>
    </recommendedName>
</protein>
<keyword evidence="2" id="KW-1185">Reference proteome</keyword>
<dbReference type="InParanoid" id="A0A078BAL4"/>
<dbReference type="Pfam" id="PF00300">
    <property type="entry name" value="His_Phos_1"/>
    <property type="match status" value="1"/>
</dbReference>
<proteinExistence type="predicted"/>
<gene>
    <name evidence="1" type="primary">Contig15881.g16930</name>
    <name evidence="1" type="ORF">STYLEM_20544</name>
</gene>
<evidence type="ECO:0008006" key="3">
    <source>
        <dbReference type="Google" id="ProtNLM"/>
    </source>
</evidence>